<evidence type="ECO:0000256" key="7">
    <source>
        <dbReference type="ARBA" id="ARBA00022729"/>
    </source>
</evidence>
<evidence type="ECO:0000256" key="10">
    <source>
        <dbReference type="ARBA" id="ARBA00022777"/>
    </source>
</evidence>
<dbReference type="Pfam" id="PF00069">
    <property type="entry name" value="Pkinase"/>
    <property type="match status" value="1"/>
</dbReference>
<keyword evidence="15" id="KW-0325">Glycoprotein</keyword>
<evidence type="ECO:0000256" key="21">
    <source>
        <dbReference type="SAM" id="SignalP"/>
    </source>
</evidence>
<evidence type="ECO:0000256" key="18">
    <source>
        <dbReference type="ARBA" id="ARBA00058961"/>
    </source>
</evidence>
<comment type="caution">
    <text evidence="24">The sequence shown here is derived from an EMBL/GenBank/DDBJ whole genome shotgun (WGS) entry which is preliminary data.</text>
</comment>
<comment type="subcellular location">
    <subcellularLocation>
        <location evidence="1">Membrane</location>
        <topology evidence="1">Single-pass type I membrane protein</topology>
    </subcellularLocation>
</comment>
<keyword evidence="10" id="KW-0418">Kinase</keyword>
<dbReference type="GO" id="GO:0005509">
    <property type="term" value="F:calcium ion binding"/>
    <property type="evidence" value="ECO:0007669"/>
    <property type="project" value="InterPro"/>
</dbReference>
<dbReference type="EMBL" id="SDAM02001616">
    <property type="protein sequence ID" value="KAH6822094.1"/>
    <property type="molecule type" value="Genomic_DNA"/>
</dbReference>
<comment type="function">
    <text evidence="18">Serine/threonine-protein kinase that may function as a signaling receptor of extracellular matrix component. Binding to pectin may have significance in the control of cell expansion, morphogenesis and development.</text>
</comment>
<evidence type="ECO:0000256" key="15">
    <source>
        <dbReference type="ARBA" id="ARBA00023180"/>
    </source>
</evidence>
<evidence type="ECO:0000259" key="23">
    <source>
        <dbReference type="PROSITE" id="PS50026"/>
    </source>
</evidence>
<dbReference type="PROSITE" id="PS00010">
    <property type="entry name" value="ASX_HYDROXYL"/>
    <property type="match status" value="1"/>
</dbReference>
<feature type="domain" description="Protein kinase" evidence="22">
    <location>
        <begin position="462"/>
        <end position="735"/>
    </location>
</feature>
<keyword evidence="8" id="KW-0677">Repeat</keyword>
<dbReference type="InterPro" id="IPR000152">
    <property type="entry name" value="EGF-type_Asp/Asn_hydroxyl_site"/>
</dbReference>
<evidence type="ECO:0000256" key="13">
    <source>
        <dbReference type="ARBA" id="ARBA00023136"/>
    </source>
</evidence>
<proteinExistence type="predicted"/>
<dbReference type="PANTHER" id="PTHR27005">
    <property type="entry name" value="WALL-ASSOCIATED RECEPTOR KINASE-LIKE 21"/>
    <property type="match status" value="1"/>
</dbReference>
<comment type="caution">
    <text evidence="19">Lacks conserved residue(s) required for the propagation of feature annotation.</text>
</comment>
<keyword evidence="9" id="KW-0547">Nucleotide-binding</keyword>
<dbReference type="SUPFAM" id="SSF56112">
    <property type="entry name" value="Protein kinase-like (PK-like)"/>
    <property type="match status" value="1"/>
</dbReference>
<dbReference type="InterPro" id="IPR049883">
    <property type="entry name" value="NOTCH1_EGF-like"/>
</dbReference>
<dbReference type="GO" id="GO:0005524">
    <property type="term" value="F:ATP binding"/>
    <property type="evidence" value="ECO:0007669"/>
    <property type="project" value="UniProtKB-KW"/>
</dbReference>
<dbReference type="InterPro" id="IPR000719">
    <property type="entry name" value="Prot_kinase_dom"/>
</dbReference>
<dbReference type="InterPro" id="IPR008271">
    <property type="entry name" value="Ser/Thr_kinase_AS"/>
</dbReference>
<dbReference type="SMART" id="SM00179">
    <property type="entry name" value="EGF_CA"/>
    <property type="match status" value="1"/>
</dbReference>
<keyword evidence="25" id="KW-1185">Reference proteome</keyword>
<dbReference type="CDD" id="cd14066">
    <property type="entry name" value="STKc_IRAK"/>
    <property type="match status" value="1"/>
</dbReference>
<keyword evidence="11" id="KW-0067">ATP-binding</keyword>
<dbReference type="FunFam" id="1.10.510.10:FF:000084">
    <property type="entry name" value="Wall-associated receptor kinase 2"/>
    <property type="match status" value="1"/>
</dbReference>
<evidence type="ECO:0000256" key="9">
    <source>
        <dbReference type="ARBA" id="ARBA00022741"/>
    </source>
</evidence>
<keyword evidence="7 21" id="KW-0732">Signal</keyword>
<keyword evidence="3 19" id="KW-0245">EGF-like domain</keyword>
<keyword evidence="5" id="KW-0808">Transferase</keyword>
<dbReference type="SMART" id="SM00220">
    <property type="entry name" value="S_TKc"/>
    <property type="match status" value="1"/>
</dbReference>
<dbReference type="InterPro" id="IPR018097">
    <property type="entry name" value="EGF_Ca-bd_CS"/>
</dbReference>
<feature type="chain" id="PRO_5041917331" evidence="21">
    <location>
        <begin position="33"/>
        <end position="807"/>
    </location>
</feature>
<evidence type="ECO:0000256" key="14">
    <source>
        <dbReference type="ARBA" id="ARBA00023157"/>
    </source>
</evidence>
<keyword evidence="12 20" id="KW-1133">Transmembrane helix</keyword>
<dbReference type="GO" id="GO:0007166">
    <property type="term" value="P:cell surface receptor signaling pathway"/>
    <property type="evidence" value="ECO:0007669"/>
    <property type="project" value="InterPro"/>
</dbReference>
<feature type="signal peptide" evidence="21">
    <location>
        <begin position="1"/>
        <end position="32"/>
    </location>
</feature>
<dbReference type="PROSITE" id="PS01187">
    <property type="entry name" value="EGF_CA"/>
    <property type="match status" value="1"/>
</dbReference>
<evidence type="ECO:0000256" key="12">
    <source>
        <dbReference type="ARBA" id="ARBA00022989"/>
    </source>
</evidence>
<sequence length="807" mass="89731">MLRRPMMNMNILQLPLLHFIFFTLLLLPPAFSSGLVPKPGCPDRCGNVLIPFPFGVGSDCSFGKYFNITCNTSNNTPTPYLSFFEDIEVVEINPSQIRIRFKRLLEKVCYNKSGHRFDGMENIRSGFSFSDTPFTFSDENWLTTIGCDDSATIFTTDDEGFRQDEQKFGSSCVSYCSNINDSAGVGFCPDNDIGYPSAKGCCVTTVPRGITQVLVKLTDLANEWRVGEGRLFSCSYVFLQEKLTPNKSKFSYPLSYLNNPNEFLDAESNWKTRAPPVVRLDWRINEGKNCSEARWNATGRYACQDNSLCVDYDAPSTVGGYLCSCKQGYNGNPYSTGGCRDIDECGDSPCDSNSICTNTPGSFTCSCRRGYSGDGRKNGRGCVPSKITNIFIGVISGLGFFLLLSICILLHKVFKKRKSRMRKERFFKQNGGLLLQQRTNEGTIGETKLFLVEELEKATDDFNKTRILGQGGQGIVYKGMLSNGQIVAIKKSKLAAKDLLDQFINEIVILSQINHRNVVRMLGCCLETEVPLLVYEFLPNGTLSNLIHDPSTEVLVSWNMRLKIAADIAGALAYLHSASSTSIYHRDIKSGNILLDEKYVVKVSDFGISRSVEVDQTHLTTRVKGTFGYFDPEYFQSNQFTEKSDVYSFGVVLAELLTGQRPISLEKEEDERSLVTRFLASIEDNNVDTILDPQILKQGGKEEVSAVVLLTRKCLNLLGKMRPTMKEVATELESLRLSQMPTTITHKSQETRVCESKSMMIPDTDYTWTASDIVYANFLLKRGSDVTGYGAVPNVGGAGGASSFCLK</sequence>
<dbReference type="GO" id="GO:0004674">
    <property type="term" value="F:protein serine/threonine kinase activity"/>
    <property type="evidence" value="ECO:0007669"/>
    <property type="project" value="UniProtKB-KW"/>
</dbReference>
<keyword evidence="4" id="KW-0597">Phosphoprotein</keyword>
<dbReference type="AlphaFoldDB" id="A0AAD4IVK4"/>
<dbReference type="Gene3D" id="3.30.200.20">
    <property type="entry name" value="Phosphorylase Kinase, domain 1"/>
    <property type="match status" value="1"/>
</dbReference>
<evidence type="ECO:0000256" key="20">
    <source>
        <dbReference type="SAM" id="Phobius"/>
    </source>
</evidence>
<dbReference type="InterPro" id="IPR000742">
    <property type="entry name" value="EGF"/>
</dbReference>
<keyword evidence="13 20" id="KW-0472">Membrane</keyword>
<dbReference type="InterPro" id="IPR011009">
    <property type="entry name" value="Kinase-like_dom_sf"/>
</dbReference>
<dbReference type="Pfam" id="PF07645">
    <property type="entry name" value="EGF_CA"/>
    <property type="match status" value="1"/>
</dbReference>
<evidence type="ECO:0000256" key="5">
    <source>
        <dbReference type="ARBA" id="ARBA00022679"/>
    </source>
</evidence>
<evidence type="ECO:0000256" key="4">
    <source>
        <dbReference type="ARBA" id="ARBA00022553"/>
    </source>
</evidence>
<evidence type="ECO:0000313" key="25">
    <source>
        <dbReference type="Proteomes" id="UP001190926"/>
    </source>
</evidence>
<feature type="domain" description="EGF-like" evidence="23">
    <location>
        <begin position="341"/>
        <end position="374"/>
    </location>
</feature>
<evidence type="ECO:0000256" key="8">
    <source>
        <dbReference type="ARBA" id="ARBA00022737"/>
    </source>
</evidence>
<evidence type="ECO:0000256" key="3">
    <source>
        <dbReference type="ARBA" id="ARBA00022536"/>
    </source>
</evidence>
<keyword evidence="2" id="KW-0723">Serine/threonine-protein kinase</keyword>
<comment type="catalytic activity">
    <reaction evidence="16">
        <text>L-seryl-[protein] + ATP = O-phospho-L-seryl-[protein] + ADP + H(+)</text>
        <dbReference type="Rhea" id="RHEA:17989"/>
        <dbReference type="Rhea" id="RHEA-COMP:9863"/>
        <dbReference type="Rhea" id="RHEA-COMP:11604"/>
        <dbReference type="ChEBI" id="CHEBI:15378"/>
        <dbReference type="ChEBI" id="CHEBI:29999"/>
        <dbReference type="ChEBI" id="CHEBI:30616"/>
        <dbReference type="ChEBI" id="CHEBI:83421"/>
        <dbReference type="ChEBI" id="CHEBI:456216"/>
    </reaction>
</comment>
<keyword evidence="14" id="KW-1015">Disulfide bond</keyword>
<reference evidence="24 25" key="1">
    <citation type="journal article" date="2021" name="Nat. Commun.">
        <title>Incipient diploidization of the medicinal plant Perilla within 10,000 years.</title>
        <authorList>
            <person name="Zhang Y."/>
            <person name="Shen Q."/>
            <person name="Leng L."/>
            <person name="Zhang D."/>
            <person name="Chen S."/>
            <person name="Shi Y."/>
            <person name="Ning Z."/>
            <person name="Chen S."/>
        </authorList>
    </citation>
    <scope>NUCLEOTIDE SEQUENCE [LARGE SCALE GENOMIC DNA]</scope>
    <source>
        <strain evidence="25">cv. PC099</strain>
    </source>
</reference>
<accession>A0AAD4IVK4</accession>
<dbReference type="InterPro" id="IPR025287">
    <property type="entry name" value="WAK_GUB"/>
</dbReference>
<dbReference type="Pfam" id="PF13947">
    <property type="entry name" value="GUB_WAK_bind"/>
    <property type="match status" value="1"/>
</dbReference>
<evidence type="ECO:0000256" key="1">
    <source>
        <dbReference type="ARBA" id="ARBA00004479"/>
    </source>
</evidence>
<dbReference type="Proteomes" id="UP001190926">
    <property type="component" value="Unassembled WGS sequence"/>
</dbReference>
<evidence type="ECO:0000256" key="19">
    <source>
        <dbReference type="PROSITE-ProRule" id="PRU00076"/>
    </source>
</evidence>
<evidence type="ECO:0000256" key="16">
    <source>
        <dbReference type="ARBA" id="ARBA00047558"/>
    </source>
</evidence>
<keyword evidence="6 20" id="KW-0812">Transmembrane</keyword>
<gene>
    <name evidence="24" type="ORF">C2S53_000644</name>
</gene>
<evidence type="ECO:0000256" key="11">
    <source>
        <dbReference type="ARBA" id="ARBA00022840"/>
    </source>
</evidence>
<dbReference type="PROSITE" id="PS00108">
    <property type="entry name" value="PROTEIN_KINASE_ST"/>
    <property type="match status" value="1"/>
</dbReference>
<name>A0AAD4IVK4_PERFH</name>
<dbReference type="Gene3D" id="2.10.25.10">
    <property type="entry name" value="Laminin"/>
    <property type="match status" value="2"/>
</dbReference>
<evidence type="ECO:0000256" key="2">
    <source>
        <dbReference type="ARBA" id="ARBA00022527"/>
    </source>
</evidence>
<organism evidence="24 25">
    <name type="scientific">Perilla frutescens var. hirtella</name>
    <name type="common">Perilla citriodora</name>
    <name type="synonym">Perilla setoyensis</name>
    <dbReference type="NCBI Taxonomy" id="608512"/>
    <lineage>
        <taxon>Eukaryota</taxon>
        <taxon>Viridiplantae</taxon>
        <taxon>Streptophyta</taxon>
        <taxon>Embryophyta</taxon>
        <taxon>Tracheophyta</taxon>
        <taxon>Spermatophyta</taxon>
        <taxon>Magnoliopsida</taxon>
        <taxon>eudicotyledons</taxon>
        <taxon>Gunneridae</taxon>
        <taxon>Pentapetalae</taxon>
        <taxon>asterids</taxon>
        <taxon>lamiids</taxon>
        <taxon>Lamiales</taxon>
        <taxon>Lamiaceae</taxon>
        <taxon>Nepetoideae</taxon>
        <taxon>Elsholtzieae</taxon>
        <taxon>Perilla</taxon>
    </lineage>
</organism>
<dbReference type="CDD" id="cd00054">
    <property type="entry name" value="EGF_CA"/>
    <property type="match status" value="2"/>
</dbReference>
<dbReference type="FunFam" id="3.30.200.20:FF:000043">
    <property type="entry name" value="Wall-associated receptor kinase 2"/>
    <property type="match status" value="1"/>
</dbReference>
<evidence type="ECO:0000259" key="22">
    <source>
        <dbReference type="PROSITE" id="PS50011"/>
    </source>
</evidence>
<dbReference type="PROSITE" id="PS50011">
    <property type="entry name" value="PROTEIN_KINASE_DOM"/>
    <property type="match status" value="1"/>
</dbReference>
<dbReference type="InterPro" id="IPR045274">
    <property type="entry name" value="WAK-like"/>
</dbReference>
<dbReference type="InterPro" id="IPR001881">
    <property type="entry name" value="EGF-like_Ca-bd_dom"/>
</dbReference>
<dbReference type="PROSITE" id="PS50026">
    <property type="entry name" value="EGF_3"/>
    <property type="match status" value="1"/>
</dbReference>
<dbReference type="GO" id="GO:0005886">
    <property type="term" value="C:plasma membrane"/>
    <property type="evidence" value="ECO:0007669"/>
    <property type="project" value="TreeGrafter"/>
</dbReference>
<dbReference type="PANTHER" id="PTHR27005:SF515">
    <property type="entry name" value="WALL-ASSOCIATED RECEPTOR KINASE-LIKE 10-RELATED"/>
    <property type="match status" value="1"/>
</dbReference>
<feature type="transmembrane region" description="Helical" evidence="20">
    <location>
        <begin position="390"/>
        <end position="414"/>
    </location>
</feature>
<evidence type="ECO:0000313" key="24">
    <source>
        <dbReference type="EMBL" id="KAH6822094.1"/>
    </source>
</evidence>
<evidence type="ECO:0000256" key="6">
    <source>
        <dbReference type="ARBA" id="ARBA00022692"/>
    </source>
</evidence>
<dbReference type="Gene3D" id="1.10.510.10">
    <property type="entry name" value="Transferase(Phosphotransferase) domain 1"/>
    <property type="match status" value="1"/>
</dbReference>
<dbReference type="SMART" id="SM00181">
    <property type="entry name" value="EGF"/>
    <property type="match status" value="2"/>
</dbReference>
<evidence type="ECO:0000256" key="17">
    <source>
        <dbReference type="ARBA" id="ARBA00047951"/>
    </source>
</evidence>
<dbReference type="GO" id="GO:0030247">
    <property type="term" value="F:polysaccharide binding"/>
    <property type="evidence" value="ECO:0007669"/>
    <property type="project" value="InterPro"/>
</dbReference>
<protein>
    <submittedName>
        <fullName evidence="24">Uncharacterized protein</fullName>
    </submittedName>
</protein>
<dbReference type="FunFam" id="2.10.25.10:FF:000038">
    <property type="entry name" value="Fibrillin 2"/>
    <property type="match status" value="1"/>
</dbReference>
<dbReference type="SUPFAM" id="SSF57196">
    <property type="entry name" value="EGF/Laminin"/>
    <property type="match status" value="1"/>
</dbReference>
<comment type="catalytic activity">
    <reaction evidence="17">
        <text>L-threonyl-[protein] + ATP = O-phospho-L-threonyl-[protein] + ADP + H(+)</text>
        <dbReference type="Rhea" id="RHEA:46608"/>
        <dbReference type="Rhea" id="RHEA-COMP:11060"/>
        <dbReference type="Rhea" id="RHEA-COMP:11605"/>
        <dbReference type="ChEBI" id="CHEBI:15378"/>
        <dbReference type="ChEBI" id="CHEBI:30013"/>
        <dbReference type="ChEBI" id="CHEBI:30616"/>
        <dbReference type="ChEBI" id="CHEBI:61977"/>
        <dbReference type="ChEBI" id="CHEBI:456216"/>
    </reaction>
</comment>